<evidence type="ECO:0000256" key="1">
    <source>
        <dbReference type="SAM" id="Coils"/>
    </source>
</evidence>
<sequence length="461" mass="52320">MDSDSAHMMAASKVPMLKPENGPSLPKTQVVEGVTTLMPITSIEDKAQRRLEVKAKSTLMMSIPNEHQLNFNSIKDAKQLMEAIEKRFDLDTMSMDDLYNYLKVYEPEVKGMSSSSTSTQNMAFVSSSNNNSTNRAVNTAIEGVQSSKKSRYQEQGKHNKDCASGNTTSTALVSCDALCGYDWSDQAKEDPNYALMDYTSTSSDSKVSTDSTCTKLCLETVKTLKSQNEQLTKDLKKSELMVLGYKSGLESVEERLKFFKTNESVYLEDIKLLKVEIQIKDIAITVLKRKLDLAQKEKDNIQLTVDKLENASKSLHKLIDCQIVKNYKKGLGYENYNVVPPPYTRNFTPPKPDLSFTRLDEFANKPVVENYDAKTSETKPKDVRKNNDTPIIEEWVSDDEEEVTQPKIEKNIVKPGIPKIEFVKPKQQEKKARKTVKHVEKPRQNTHRPRGNQRNWNNMMS</sequence>
<evidence type="ECO:0000256" key="2">
    <source>
        <dbReference type="SAM" id="MobiDB-lite"/>
    </source>
</evidence>
<feature type="compositionally biased region" description="Polar residues" evidence="2">
    <location>
        <begin position="452"/>
        <end position="461"/>
    </location>
</feature>
<proteinExistence type="predicted"/>
<protein>
    <submittedName>
        <fullName evidence="3">Uncharacterized protein</fullName>
    </submittedName>
</protein>
<feature type="compositionally biased region" description="Basic and acidic residues" evidence="2">
    <location>
        <begin position="151"/>
        <end position="161"/>
    </location>
</feature>
<gene>
    <name evidence="3" type="ORF">Tci_013450</name>
</gene>
<feature type="region of interest" description="Disordered" evidence="2">
    <location>
        <begin position="423"/>
        <end position="461"/>
    </location>
</feature>
<feature type="region of interest" description="Disordered" evidence="2">
    <location>
        <begin position="144"/>
        <end position="164"/>
    </location>
</feature>
<evidence type="ECO:0000313" key="3">
    <source>
        <dbReference type="EMBL" id="GEU41472.1"/>
    </source>
</evidence>
<reference evidence="3" key="1">
    <citation type="journal article" date="2019" name="Sci. Rep.">
        <title>Draft genome of Tanacetum cinerariifolium, the natural source of mosquito coil.</title>
        <authorList>
            <person name="Yamashiro T."/>
            <person name="Shiraishi A."/>
            <person name="Satake H."/>
            <person name="Nakayama K."/>
        </authorList>
    </citation>
    <scope>NUCLEOTIDE SEQUENCE</scope>
</reference>
<accession>A0A6L2JY54</accession>
<dbReference type="AlphaFoldDB" id="A0A6L2JY54"/>
<name>A0A6L2JY54_TANCI</name>
<feature type="coiled-coil region" evidence="1">
    <location>
        <begin position="284"/>
        <end position="311"/>
    </location>
</feature>
<comment type="caution">
    <text evidence="3">The sequence shown here is derived from an EMBL/GenBank/DDBJ whole genome shotgun (WGS) entry which is preliminary data.</text>
</comment>
<dbReference type="EMBL" id="BKCJ010001442">
    <property type="protein sequence ID" value="GEU41472.1"/>
    <property type="molecule type" value="Genomic_DNA"/>
</dbReference>
<keyword evidence="1" id="KW-0175">Coiled coil</keyword>
<organism evidence="3">
    <name type="scientific">Tanacetum cinerariifolium</name>
    <name type="common">Dalmatian daisy</name>
    <name type="synonym">Chrysanthemum cinerariifolium</name>
    <dbReference type="NCBI Taxonomy" id="118510"/>
    <lineage>
        <taxon>Eukaryota</taxon>
        <taxon>Viridiplantae</taxon>
        <taxon>Streptophyta</taxon>
        <taxon>Embryophyta</taxon>
        <taxon>Tracheophyta</taxon>
        <taxon>Spermatophyta</taxon>
        <taxon>Magnoliopsida</taxon>
        <taxon>eudicotyledons</taxon>
        <taxon>Gunneridae</taxon>
        <taxon>Pentapetalae</taxon>
        <taxon>asterids</taxon>
        <taxon>campanulids</taxon>
        <taxon>Asterales</taxon>
        <taxon>Asteraceae</taxon>
        <taxon>Asteroideae</taxon>
        <taxon>Anthemideae</taxon>
        <taxon>Anthemidinae</taxon>
        <taxon>Tanacetum</taxon>
    </lineage>
</organism>